<keyword evidence="3" id="KW-1185">Reference proteome</keyword>
<accession>A0ABR3V1Y3</accession>
<reference evidence="2 3" key="1">
    <citation type="journal article" date="2024" name="Commun. Biol.">
        <title>Comparative genomic analysis of thermophilic fungi reveals convergent evolutionary adaptations and gene losses.</title>
        <authorList>
            <person name="Steindorff A.S."/>
            <person name="Aguilar-Pontes M.V."/>
            <person name="Robinson A.J."/>
            <person name="Andreopoulos B."/>
            <person name="LaButti K."/>
            <person name="Kuo A."/>
            <person name="Mondo S."/>
            <person name="Riley R."/>
            <person name="Otillar R."/>
            <person name="Haridas S."/>
            <person name="Lipzen A."/>
            <person name="Grimwood J."/>
            <person name="Schmutz J."/>
            <person name="Clum A."/>
            <person name="Reid I.D."/>
            <person name="Moisan M.C."/>
            <person name="Butler G."/>
            <person name="Nguyen T.T.M."/>
            <person name="Dewar K."/>
            <person name="Conant G."/>
            <person name="Drula E."/>
            <person name="Henrissat B."/>
            <person name="Hansel C."/>
            <person name="Singer S."/>
            <person name="Hutchinson M.I."/>
            <person name="de Vries R.P."/>
            <person name="Natvig D.O."/>
            <person name="Powell A.J."/>
            <person name="Tsang A."/>
            <person name="Grigoriev I.V."/>
        </authorList>
    </citation>
    <scope>NUCLEOTIDE SEQUENCE [LARGE SCALE GENOMIC DNA]</scope>
    <source>
        <strain evidence="2 3">ATCC 24622</strain>
    </source>
</reference>
<evidence type="ECO:0000313" key="2">
    <source>
        <dbReference type="EMBL" id="KAL1835607.1"/>
    </source>
</evidence>
<gene>
    <name evidence="2" type="ORF">VTK73DRAFT_5503</name>
</gene>
<feature type="compositionally biased region" description="Basic and acidic residues" evidence="1">
    <location>
        <begin position="16"/>
        <end position="28"/>
    </location>
</feature>
<sequence>MGPDWDKAGQCAARLSETRRSTSPRENRGSGTCVGVARRYGIWNPPSSWDPAMQRRRCRGPRLCTIRHGLRLVEPSWEKARLRSDVPRLRWALTTSCTAWAGSVVRIANPFWIQCQVPATWVRLRTSMVSPARYRLLEADFARLLMSPARYSYVASLYRLLGRALLGTFQVLGHSV</sequence>
<dbReference type="Proteomes" id="UP001586593">
    <property type="component" value="Unassembled WGS sequence"/>
</dbReference>
<protein>
    <submittedName>
        <fullName evidence="2">Uncharacterized protein</fullName>
    </submittedName>
</protein>
<name>A0ABR3V1Y3_9PEZI</name>
<dbReference type="EMBL" id="JAZHXJ010003068">
    <property type="protein sequence ID" value="KAL1835607.1"/>
    <property type="molecule type" value="Genomic_DNA"/>
</dbReference>
<evidence type="ECO:0000256" key="1">
    <source>
        <dbReference type="SAM" id="MobiDB-lite"/>
    </source>
</evidence>
<evidence type="ECO:0000313" key="3">
    <source>
        <dbReference type="Proteomes" id="UP001586593"/>
    </source>
</evidence>
<feature type="region of interest" description="Disordered" evidence="1">
    <location>
        <begin position="1"/>
        <end position="31"/>
    </location>
</feature>
<organism evidence="2 3">
    <name type="scientific">Phialemonium thermophilum</name>
    <dbReference type="NCBI Taxonomy" id="223376"/>
    <lineage>
        <taxon>Eukaryota</taxon>
        <taxon>Fungi</taxon>
        <taxon>Dikarya</taxon>
        <taxon>Ascomycota</taxon>
        <taxon>Pezizomycotina</taxon>
        <taxon>Sordariomycetes</taxon>
        <taxon>Sordariomycetidae</taxon>
        <taxon>Cephalothecales</taxon>
        <taxon>Cephalothecaceae</taxon>
        <taxon>Phialemonium</taxon>
    </lineage>
</organism>
<comment type="caution">
    <text evidence="2">The sequence shown here is derived from an EMBL/GenBank/DDBJ whole genome shotgun (WGS) entry which is preliminary data.</text>
</comment>
<proteinExistence type="predicted"/>